<feature type="chain" id="PRO_5039886870" evidence="2">
    <location>
        <begin position="27"/>
        <end position="377"/>
    </location>
</feature>
<comment type="caution">
    <text evidence="3">The sequence shown here is derived from an EMBL/GenBank/DDBJ whole genome shotgun (WGS) entry which is preliminary data.</text>
</comment>
<dbReference type="RefSeq" id="WP_269332954.1">
    <property type="nucleotide sequence ID" value="NZ_JAMZFT010000002.1"/>
</dbReference>
<dbReference type="PANTHER" id="PTHR33376:SF15">
    <property type="entry name" value="BLL6794 PROTEIN"/>
    <property type="match status" value="1"/>
</dbReference>
<evidence type="ECO:0000313" key="4">
    <source>
        <dbReference type="Proteomes" id="UP001055804"/>
    </source>
</evidence>
<reference evidence="3" key="1">
    <citation type="submission" date="2022-06" db="EMBL/GenBank/DDBJ databases">
        <title>Isolation and Genomics of Futiania mangrovii gen. nov., sp. nov., a Rare and Metabolically-versatile member in the Class Alphaproteobacteria.</title>
        <authorList>
            <person name="Liu L."/>
            <person name="Huang W.-C."/>
            <person name="Pan J."/>
            <person name="Li J."/>
            <person name="Huang Y."/>
            <person name="Du H."/>
            <person name="Liu Y."/>
            <person name="Li M."/>
        </authorList>
    </citation>
    <scope>NUCLEOTIDE SEQUENCE</scope>
    <source>
        <strain evidence="3">FT118</strain>
    </source>
</reference>
<name>A0A9J6PGR8_9PROT</name>
<dbReference type="AlphaFoldDB" id="A0A9J6PGR8"/>
<dbReference type="SUPFAM" id="SSF53850">
    <property type="entry name" value="Periplasmic binding protein-like II"/>
    <property type="match status" value="1"/>
</dbReference>
<evidence type="ECO:0000256" key="2">
    <source>
        <dbReference type="SAM" id="SignalP"/>
    </source>
</evidence>
<accession>A0A9J6PGR8</accession>
<dbReference type="CDD" id="cd13666">
    <property type="entry name" value="PBP2_TRAP_DctP_like_1"/>
    <property type="match status" value="1"/>
</dbReference>
<evidence type="ECO:0000256" key="1">
    <source>
        <dbReference type="ARBA" id="ARBA00022729"/>
    </source>
</evidence>
<dbReference type="InterPro" id="IPR038404">
    <property type="entry name" value="TRAP_DctP_sf"/>
</dbReference>
<keyword evidence="4" id="KW-1185">Reference proteome</keyword>
<organism evidence="3 4">
    <name type="scientific">Futiania mangrovi</name>
    <dbReference type="NCBI Taxonomy" id="2959716"/>
    <lineage>
        <taxon>Bacteria</taxon>
        <taxon>Pseudomonadati</taxon>
        <taxon>Pseudomonadota</taxon>
        <taxon>Alphaproteobacteria</taxon>
        <taxon>Futianiales</taxon>
        <taxon>Futianiaceae</taxon>
        <taxon>Futiania</taxon>
    </lineage>
</organism>
<proteinExistence type="predicted"/>
<keyword evidence="1 2" id="KW-0732">Signal</keyword>
<feature type="signal peptide" evidence="2">
    <location>
        <begin position="1"/>
        <end position="26"/>
    </location>
</feature>
<sequence>MKHRLLTLAAAAGLAVTASFAGSAQAAEGRFAAFLPPANPVVGQGAEPFIERVAKDTNGELTYKLFAGGALLGGKNMVEGLQTGVADIGQIVFGYFPAEFPYATLIADMAIYGSNAPAIAAAVSEFALLNCEGCLAEFKKLGLVHMGGTSTSPYVLMSRDKIETLDELKGKKVRTPGALWDRWVRAAGGTPVNISAGEIYEAMSRGQVDAVLNAFGAMKSHSLWDAAKHVTNLQLGTYRSWGIFTVSARHWEGLSPAHRRVLLDNAARGILQAALGYIATDDAARAEIGQHNVSVHEPSDGMRQQLAEFLKTDRPNIIENAKTKLNIAEPEPLMEKFVALVEKWEALYAPLGKDLDKMTELLMQEVFSKIDENTHGL</sequence>
<dbReference type="PANTHER" id="PTHR33376">
    <property type="match status" value="1"/>
</dbReference>
<dbReference type="InterPro" id="IPR018389">
    <property type="entry name" value="DctP_fam"/>
</dbReference>
<dbReference type="GO" id="GO:0055085">
    <property type="term" value="P:transmembrane transport"/>
    <property type="evidence" value="ECO:0007669"/>
    <property type="project" value="InterPro"/>
</dbReference>
<gene>
    <name evidence="3" type="ORF">NJQ99_11390</name>
</gene>
<evidence type="ECO:0000313" key="3">
    <source>
        <dbReference type="EMBL" id="MCP1337016.1"/>
    </source>
</evidence>
<dbReference type="NCBIfam" id="NF037995">
    <property type="entry name" value="TRAP_S1"/>
    <property type="match status" value="1"/>
</dbReference>
<dbReference type="Proteomes" id="UP001055804">
    <property type="component" value="Unassembled WGS sequence"/>
</dbReference>
<protein>
    <submittedName>
        <fullName evidence="3">C4-dicarboxylate TRAP transporter substrate-binding protein</fullName>
    </submittedName>
</protein>
<dbReference type="Pfam" id="PF03480">
    <property type="entry name" value="DctP"/>
    <property type="match status" value="1"/>
</dbReference>
<dbReference type="EMBL" id="JAMZFT010000002">
    <property type="protein sequence ID" value="MCP1337016.1"/>
    <property type="molecule type" value="Genomic_DNA"/>
</dbReference>
<dbReference type="Gene3D" id="3.40.190.170">
    <property type="entry name" value="Bacterial extracellular solute-binding protein, family 7"/>
    <property type="match status" value="1"/>
</dbReference>